<dbReference type="RefSeq" id="WP_340363647.1">
    <property type="nucleotide sequence ID" value="NZ_JBBKZV010000005.1"/>
</dbReference>
<dbReference type="InterPro" id="IPR042099">
    <property type="entry name" value="ANL_N_sf"/>
</dbReference>
<reference evidence="1 2" key="1">
    <citation type="submission" date="2024-03" db="EMBL/GenBank/DDBJ databases">
        <title>Novel species of the genus Variovorax.</title>
        <authorList>
            <person name="Liu Q."/>
            <person name="Xin Y.-H."/>
        </authorList>
    </citation>
    <scope>NUCLEOTIDE SEQUENCE [LARGE SCALE GENOMIC DNA]</scope>
    <source>
        <strain evidence="1 2">KACC 18501</strain>
    </source>
</reference>
<name>A0ABU8VZG9_9BURK</name>
<keyword evidence="2" id="KW-1185">Reference proteome</keyword>
<organism evidence="1 2">
    <name type="scientific">Variovorax humicola</name>
    <dbReference type="NCBI Taxonomy" id="1769758"/>
    <lineage>
        <taxon>Bacteria</taxon>
        <taxon>Pseudomonadati</taxon>
        <taxon>Pseudomonadota</taxon>
        <taxon>Betaproteobacteria</taxon>
        <taxon>Burkholderiales</taxon>
        <taxon>Comamonadaceae</taxon>
        <taxon>Variovorax</taxon>
    </lineage>
</organism>
<comment type="caution">
    <text evidence="1">The sequence shown here is derived from an EMBL/GenBank/DDBJ whole genome shotgun (WGS) entry which is preliminary data.</text>
</comment>
<sequence>MSVAEISLEEKAQLLLNDPAELAGQSHHAWSHLPRDEVDAMQLVALKERFAQLRDRIPVLKKLADGEGVEQIDSVDDVVPLLFEHTVYKSYPPSLLEKRNFAQINRWLSRLVTPEIAQAIAAVDTSGCQGLDDWFNTMDQALPQMRLSHTSGTSGLLSFLPHAVREWEKVLQVRRLFAWNLDGPQSSRPELHAAFPYFRNGYLSHLRGADVLAETLLPSDAHFHAAYPATLSSDVLHLGARIRAARSKGTLDRLDIPPALMEKKKAFDQLQADMPQHLAAFFERMVSELGGQRVYISATWTLLHNMAQAGLARGLEGVFAADSYLSTTGGAKGVPQPPGWKQDLLRFTGAKRLIEAYSMSEVLASHMQCEHGHFHFEPTTIPYLLDPESSKPLPRSGRVTGRAAFFDLGAETRWGGFITGDQVTVEWDVPCPCGRPSRYIVGPIERYSELNGGDDKITCAATEDSHREAMDFLNNLEG</sequence>
<evidence type="ECO:0000313" key="2">
    <source>
        <dbReference type="Proteomes" id="UP001363010"/>
    </source>
</evidence>
<gene>
    <name evidence="1" type="ORF">WKW80_11255</name>
</gene>
<evidence type="ECO:0000313" key="1">
    <source>
        <dbReference type="EMBL" id="MEJ8822604.1"/>
    </source>
</evidence>
<accession>A0ABU8VZG9</accession>
<evidence type="ECO:0008006" key="3">
    <source>
        <dbReference type="Google" id="ProtNLM"/>
    </source>
</evidence>
<protein>
    <recommendedName>
        <fullName evidence="3">Acyl-protein synthetase LuxE domain-containing protein</fullName>
    </recommendedName>
</protein>
<proteinExistence type="predicted"/>
<dbReference type="Proteomes" id="UP001363010">
    <property type="component" value="Unassembled WGS sequence"/>
</dbReference>
<dbReference type="EMBL" id="JBBKZV010000005">
    <property type="protein sequence ID" value="MEJ8822604.1"/>
    <property type="molecule type" value="Genomic_DNA"/>
</dbReference>
<dbReference type="Gene3D" id="3.40.50.12780">
    <property type="entry name" value="N-terminal domain of ligase-like"/>
    <property type="match status" value="1"/>
</dbReference>